<dbReference type="NCBIfam" id="NF004833">
    <property type="entry name" value="PRK06185.1-1"/>
    <property type="match status" value="1"/>
</dbReference>
<evidence type="ECO:0000259" key="2">
    <source>
        <dbReference type="Pfam" id="PF01494"/>
    </source>
</evidence>
<dbReference type="PRINTS" id="PR00420">
    <property type="entry name" value="RNGMNOXGNASE"/>
</dbReference>
<dbReference type="NCBIfam" id="NF004834">
    <property type="entry name" value="PRK06185.1-3"/>
    <property type="match status" value="1"/>
</dbReference>
<dbReference type="Gene3D" id="3.50.50.60">
    <property type="entry name" value="FAD/NAD(P)-binding domain"/>
    <property type="match status" value="2"/>
</dbReference>
<dbReference type="GO" id="GO:0071949">
    <property type="term" value="F:FAD binding"/>
    <property type="evidence" value="ECO:0007669"/>
    <property type="project" value="InterPro"/>
</dbReference>
<dbReference type="SUPFAM" id="SSF51905">
    <property type="entry name" value="FAD/NAD(P)-binding domain"/>
    <property type="match status" value="1"/>
</dbReference>
<keyword evidence="1" id="KW-0560">Oxidoreductase</keyword>
<dbReference type="Pfam" id="PF01494">
    <property type="entry name" value="FAD_binding_3"/>
    <property type="match status" value="1"/>
</dbReference>
<evidence type="ECO:0000313" key="3">
    <source>
        <dbReference type="EMBL" id="SFN50028.1"/>
    </source>
</evidence>
<dbReference type="AlphaFoldDB" id="A0A1I4ZII3"/>
<name>A0A1I4ZII3_PSUAM</name>
<dbReference type="InterPro" id="IPR036188">
    <property type="entry name" value="FAD/NAD-bd_sf"/>
</dbReference>
<dbReference type="InterPro" id="IPR002938">
    <property type="entry name" value="FAD-bd"/>
</dbReference>
<protein>
    <submittedName>
        <fullName evidence="3">2-polyprenyl-6-methoxyphenol hydroxylase</fullName>
    </submittedName>
</protein>
<evidence type="ECO:0000256" key="1">
    <source>
        <dbReference type="ARBA" id="ARBA00023002"/>
    </source>
</evidence>
<accession>A0A1I4ZII3</accession>
<sequence>MERTTCCVVGGGPAGMMLGLLLARAGVEVTVLEKHGDFLRDFRGDTVHPTTLQLLDDLGLGERFAQLPQSRVDEVALPDEHGGLQRIGNLRLLERVGVRHPYIALVPQWDLLDLLADAGRAEPTFHLRMDTRATSVVREHGRVVGVRYRTTTGDGEHTDGELRADLTVGCDGRHSVLRAESGLPVTEFDVPFDTWWFRLPRRADETQAALLPKVGRGRFAVTIPREGYFQIGYLARKGTDASLRSRGIEAFRADVAELIPEFADRVGELESMDEVKHLDVRLNRLRRWAVDGLLCIGDAAHAMSPVGGVGINLAIQDAVATAAVLAAPLRRGTVAPRDLARVRNRRLVPTVLVQGLQRIMHANLAGPALAGDLDGPPAPLIRLMRRVPALQIVPAFLVGVGFRPERAPAWARRTPVSAG</sequence>
<proteinExistence type="predicted"/>
<reference evidence="3 4" key="1">
    <citation type="submission" date="2016-10" db="EMBL/GenBank/DDBJ databases">
        <authorList>
            <person name="de Groot N.N."/>
        </authorList>
    </citation>
    <scope>NUCLEOTIDE SEQUENCE [LARGE SCALE GENOMIC DNA]</scope>
    <source>
        <strain evidence="3 4">CGMCC 4.1877</strain>
    </source>
</reference>
<keyword evidence="4" id="KW-1185">Reference proteome</keyword>
<dbReference type="PANTHER" id="PTHR43476">
    <property type="entry name" value="3-(3-HYDROXY-PHENYL)PROPIONATE/3-HYDROXYCINNAMIC ACID HYDROXYLASE"/>
    <property type="match status" value="1"/>
</dbReference>
<evidence type="ECO:0000313" key="4">
    <source>
        <dbReference type="Proteomes" id="UP000199614"/>
    </source>
</evidence>
<dbReference type="STRING" id="260086.SAMN05216207_101591"/>
<dbReference type="InterPro" id="IPR050631">
    <property type="entry name" value="PheA/TfdB_FAD_monoxygenase"/>
</dbReference>
<dbReference type="OrthoDB" id="9791689at2"/>
<dbReference type="EMBL" id="FOUY01000015">
    <property type="protein sequence ID" value="SFN50028.1"/>
    <property type="molecule type" value="Genomic_DNA"/>
</dbReference>
<dbReference type="PANTHER" id="PTHR43476:SF5">
    <property type="entry name" value="FAD-DEPENDENT MONOOXYGENASE"/>
    <property type="match status" value="1"/>
</dbReference>
<dbReference type="Proteomes" id="UP000199614">
    <property type="component" value="Unassembled WGS sequence"/>
</dbReference>
<organism evidence="3 4">
    <name type="scientific">Pseudonocardia ammonioxydans</name>
    <dbReference type="NCBI Taxonomy" id="260086"/>
    <lineage>
        <taxon>Bacteria</taxon>
        <taxon>Bacillati</taxon>
        <taxon>Actinomycetota</taxon>
        <taxon>Actinomycetes</taxon>
        <taxon>Pseudonocardiales</taxon>
        <taxon>Pseudonocardiaceae</taxon>
        <taxon>Pseudonocardia</taxon>
    </lineage>
</organism>
<dbReference type="GO" id="GO:0016491">
    <property type="term" value="F:oxidoreductase activity"/>
    <property type="evidence" value="ECO:0007669"/>
    <property type="project" value="UniProtKB-KW"/>
</dbReference>
<dbReference type="RefSeq" id="WP_093343845.1">
    <property type="nucleotide sequence ID" value="NZ_FOUY01000015.1"/>
</dbReference>
<feature type="domain" description="FAD-binding" evidence="2">
    <location>
        <begin position="4"/>
        <end position="330"/>
    </location>
</feature>
<gene>
    <name evidence="3" type="ORF">SAMN05216207_101591</name>
</gene>